<name>A0A919NCR4_9ACTN</name>
<keyword evidence="2" id="KW-1185">Reference proteome</keyword>
<protein>
    <submittedName>
        <fullName evidence="1">Uncharacterized protein</fullName>
    </submittedName>
</protein>
<accession>A0A919NCR4</accession>
<gene>
    <name evidence="1" type="ORF">Asi03nite_60140</name>
</gene>
<dbReference type="AlphaFoldDB" id="A0A919NCR4"/>
<evidence type="ECO:0000313" key="2">
    <source>
        <dbReference type="Proteomes" id="UP000629619"/>
    </source>
</evidence>
<organism evidence="1 2">
    <name type="scientific">Actinoplanes siamensis</name>
    <dbReference type="NCBI Taxonomy" id="1223317"/>
    <lineage>
        <taxon>Bacteria</taxon>
        <taxon>Bacillati</taxon>
        <taxon>Actinomycetota</taxon>
        <taxon>Actinomycetes</taxon>
        <taxon>Micromonosporales</taxon>
        <taxon>Micromonosporaceae</taxon>
        <taxon>Actinoplanes</taxon>
    </lineage>
</organism>
<reference evidence="1" key="1">
    <citation type="submission" date="2021-01" db="EMBL/GenBank/DDBJ databases">
        <title>Whole genome shotgun sequence of Actinoplanes siamensis NBRC 109076.</title>
        <authorList>
            <person name="Komaki H."/>
            <person name="Tamura T."/>
        </authorList>
    </citation>
    <scope>NUCLEOTIDE SEQUENCE</scope>
    <source>
        <strain evidence="1">NBRC 109076</strain>
    </source>
</reference>
<dbReference type="Proteomes" id="UP000629619">
    <property type="component" value="Unassembled WGS sequence"/>
</dbReference>
<sequence length="80" mass="8322">MARVPAAWARQVRPGGIVLANIGFGVVPLVCDDQHTLTGRLLPGFAGFMEARTADGAKPLTADEAIALCCDDHEGDPCSS</sequence>
<proteinExistence type="predicted"/>
<dbReference type="EMBL" id="BOMW01000063">
    <property type="protein sequence ID" value="GIF08476.1"/>
    <property type="molecule type" value="Genomic_DNA"/>
</dbReference>
<comment type="caution">
    <text evidence="1">The sequence shown here is derived from an EMBL/GenBank/DDBJ whole genome shotgun (WGS) entry which is preliminary data.</text>
</comment>
<evidence type="ECO:0000313" key="1">
    <source>
        <dbReference type="EMBL" id="GIF08476.1"/>
    </source>
</evidence>